<feature type="region of interest" description="Disordered" evidence="1">
    <location>
        <begin position="1"/>
        <end position="26"/>
    </location>
</feature>
<comment type="caution">
    <text evidence="2">The sequence shown here is derived from an EMBL/GenBank/DDBJ whole genome shotgun (WGS) entry which is preliminary data.</text>
</comment>
<accession>A0A8J3KAK1</accession>
<dbReference type="EMBL" id="BONH01000007">
    <property type="protein sequence ID" value="GIF97154.1"/>
    <property type="molecule type" value="Genomic_DNA"/>
</dbReference>
<proteinExistence type="predicted"/>
<feature type="region of interest" description="Disordered" evidence="1">
    <location>
        <begin position="592"/>
        <end position="613"/>
    </location>
</feature>
<dbReference type="Gene3D" id="1.25.10.10">
    <property type="entry name" value="Leucine-rich Repeat Variant"/>
    <property type="match status" value="2"/>
</dbReference>
<evidence type="ECO:0008006" key="4">
    <source>
        <dbReference type="Google" id="ProtNLM"/>
    </source>
</evidence>
<feature type="region of interest" description="Disordered" evidence="1">
    <location>
        <begin position="1574"/>
        <end position="1604"/>
    </location>
</feature>
<organism evidence="2 3">
    <name type="scientific">Catellatospora citrea</name>
    <dbReference type="NCBI Taxonomy" id="53366"/>
    <lineage>
        <taxon>Bacteria</taxon>
        <taxon>Bacillati</taxon>
        <taxon>Actinomycetota</taxon>
        <taxon>Actinomycetes</taxon>
        <taxon>Micromonosporales</taxon>
        <taxon>Micromonosporaceae</taxon>
        <taxon>Catellatospora</taxon>
    </lineage>
</organism>
<evidence type="ECO:0000313" key="2">
    <source>
        <dbReference type="EMBL" id="GIF97154.1"/>
    </source>
</evidence>
<dbReference type="Proteomes" id="UP000659904">
    <property type="component" value="Unassembled WGS sequence"/>
</dbReference>
<dbReference type="SMART" id="SM00567">
    <property type="entry name" value="EZ_HEAT"/>
    <property type="match status" value="8"/>
</dbReference>
<dbReference type="InterPro" id="IPR004155">
    <property type="entry name" value="PBS_lyase_HEAT"/>
</dbReference>
<keyword evidence="3" id="KW-1185">Reference proteome</keyword>
<dbReference type="Pfam" id="PF13646">
    <property type="entry name" value="HEAT_2"/>
    <property type="match status" value="1"/>
</dbReference>
<dbReference type="SUPFAM" id="SSF48371">
    <property type="entry name" value="ARM repeat"/>
    <property type="match status" value="1"/>
</dbReference>
<dbReference type="InterPro" id="IPR016024">
    <property type="entry name" value="ARM-type_fold"/>
</dbReference>
<name>A0A8J3KAK1_9ACTN</name>
<dbReference type="InterPro" id="IPR011989">
    <property type="entry name" value="ARM-like"/>
</dbReference>
<evidence type="ECO:0000256" key="1">
    <source>
        <dbReference type="SAM" id="MobiDB-lite"/>
    </source>
</evidence>
<feature type="compositionally biased region" description="Basic and acidic residues" evidence="1">
    <location>
        <begin position="1574"/>
        <end position="1592"/>
    </location>
</feature>
<sequence length="1604" mass="169800">MVPARPLHHTPAGPEATAALPSGGMTPVSEPVRAAVRRGDLGWLATHLDAETCPPAVVKLLLRHHDPLLRHLGLECLGARIARPGTEQSESAELAGLLPATLDGAPETALVLARLHQRLWHQVPQQRRPQWRAAGLPIGVQLAWLRAEISHQPATVRHEPAGELLYQAVAGIAAADTDQLDDLVGELAASGDQVLQAAALRLAREGLHAALLAPARVREHLGRLLDAAGPAAAVLRELAEPWAAFAALRPEKLRLHLAADPPSPQLDAALAAATRHGHGDLLREVVADEAMPPRARQRALQALGDVAGRDDIGELTALAATDPLLFGVPMAACLRALHRRGLFPAGQDAAALVHLALADHTVSAAEVATILFTCRREAFHALVAQDADDAAWPRRLALLVALAQQGSGDLPVGDAIAGVLAGASRPEPFLAAIRALRHAPAEAAVLDALPRAPAAALRALEAVGGQRTVAALQEGLGLTSPGGDAPAGVIAPHLRPVRHRALELLWHLTDEPARRAAILARLDPRDVPRRIAADLGAPDRRELALLAADFDPDDPAAALRALARNGDAATLPAIADLLLRIVADLAASWEPGGPARPAGDRRADGPPAGEPAVPDDVVTAIHALGGRLHDRGKLRPYCLREAADAHEAGHALVATMVLDLLDRPGLSGGEQAVLLALLQRAPYAGTRARVHRLLRHRDRHVRKHVIALLAADTTGKDAEALAASLVALTAARDAPTVRQALLALGHIRAHWAAPAIAACLDHPTMNVKKTAAAVLIHAGAPAAVPKLLFWLGHHDNPGLRATLVEALRTILGPAYAATVLAAAEQADGERARGLLLDGLGGTLSARAVGALAQQGSPVAPTLLALVAAGRIRLVAGTVEDLAQQLAAHGIAAPARRAPAAGGPSGADVDALVRDGWNTETALRIVHRHEAMPEHLSAGQRAGLRPMLADWLHLAATETAVAPATLRLTLRLCPAPWSAEEIRNLARAARILTAALTGAEGDDRDDLIAVLEAVAPTLHPAQALDLAARLRALTPAAGRRSTLALLRRCGAVLTRADVEQALTTARLGPDPWLAETAALRDAFAVTSTVATATATATVAEVDAWRLGLEAAVGTPAALHDFRRRGDHTVPSRARLKTLIDTFPSAHPDVRGAMLDWMEGLQPIGAPSWTITEDAHRATPTARTPHDGDLDQPRSAAQHERLLAMLDAPTATRRDAAAAALRAWPEPETTRAVLRAFLHGRADVATDAHLAGALDSLDESELRTITGSPDAEPVRERVARLAWHLDPPDLHRLLPLLLDWWEHGQPATRASVERALRRAPALADLLAESLRGRLDAGAWGFLDLIAGWPLLRTPSLADTLGRLRAEGRDDLADKLTLVDGPLRRPDGVDSDAARLAALRERPQRATDPAAAGPSREELVRLIRTGHTEQIRRALTRLAELHEDGRPVGAAPVTDPELENLLADLLHHAEPRIRLHSQRLARKLLDRSTYLRHTTVLLDDPEPDVVRSAIDTLSHAAYQPAIPRIVGLLTHPRIAVRRTAAGGLVLIGPPATPALRQAAGHARPDRRHHYTAILDQITERESPEAGPDQGDRARLSPDPAGTTLTIP</sequence>
<reference evidence="2 3" key="1">
    <citation type="submission" date="2021-01" db="EMBL/GenBank/DDBJ databases">
        <title>Whole genome shotgun sequence of Catellatospora citrea NBRC 14495.</title>
        <authorList>
            <person name="Komaki H."/>
            <person name="Tamura T."/>
        </authorList>
    </citation>
    <scope>NUCLEOTIDE SEQUENCE [LARGE SCALE GENOMIC DNA]</scope>
    <source>
        <strain evidence="2 3">NBRC 14495</strain>
    </source>
</reference>
<protein>
    <recommendedName>
        <fullName evidence="4">HEAT repeat protein</fullName>
    </recommendedName>
</protein>
<evidence type="ECO:0000313" key="3">
    <source>
        <dbReference type="Proteomes" id="UP000659904"/>
    </source>
</evidence>
<gene>
    <name evidence="2" type="ORF">Cci01nite_22480</name>
</gene>